<dbReference type="Proteomes" id="UP000092631">
    <property type="component" value="Chromosome"/>
</dbReference>
<dbReference type="OrthoDB" id="2110692at2"/>
<dbReference type="KEGG" id="bcae:A4V03_08590"/>
<dbReference type="RefSeq" id="WP_065538607.1">
    <property type="nucleotide sequence ID" value="NZ_CP015401.2"/>
</dbReference>
<gene>
    <name evidence="2" type="ORF">A4V03_08590</name>
</gene>
<dbReference type="InterPro" id="IPR002560">
    <property type="entry name" value="Transposase_DDE"/>
</dbReference>
<dbReference type="GeneID" id="82187196"/>
<dbReference type="PANTHER" id="PTHR33498">
    <property type="entry name" value="TRANSPOSASE FOR INSERTION SEQUENCE ELEMENT IS1557"/>
    <property type="match status" value="1"/>
</dbReference>
<protein>
    <submittedName>
        <fullName evidence="2">DDE transposase</fullName>
    </submittedName>
</protein>
<feature type="domain" description="Transposase IS204/IS1001/IS1096/IS1165 DDE" evidence="1">
    <location>
        <begin position="56"/>
        <end position="321"/>
    </location>
</feature>
<keyword evidence="3" id="KW-1185">Reference proteome</keyword>
<dbReference type="AlphaFoldDB" id="A0A1C7GZD2"/>
<proteinExistence type="predicted"/>
<dbReference type="InterPro" id="IPR047951">
    <property type="entry name" value="Transpos_ISL3"/>
</dbReference>
<evidence type="ECO:0000313" key="3">
    <source>
        <dbReference type="Proteomes" id="UP000092631"/>
    </source>
</evidence>
<reference evidence="3" key="1">
    <citation type="submission" date="2016-04" db="EMBL/GenBank/DDBJ databases">
        <title>Complete Genome Sequences of Twelve Strains of a Stable Defined Moderately Diverse Mouse Microbiota 2 (sDMDMm2).</title>
        <authorList>
            <person name="Uchimura Y."/>
            <person name="Wyss M."/>
            <person name="Brugiroux S."/>
            <person name="Limenitakis J.P."/>
            <person name="Stecher B."/>
            <person name="McCoy K.D."/>
            <person name="Macpherson A.J."/>
        </authorList>
    </citation>
    <scope>NUCLEOTIDE SEQUENCE [LARGE SCALE GENOMIC DNA]</scope>
    <source>
        <strain evidence="3">I48</strain>
    </source>
</reference>
<accession>A0A1C7GZD2</accession>
<evidence type="ECO:0000259" key="1">
    <source>
        <dbReference type="Pfam" id="PF01610"/>
    </source>
</evidence>
<dbReference type="EMBL" id="CP015401">
    <property type="protein sequence ID" value="ANU57619.1"/>
    <property type="molecule type" value="Genomic_DNA"/>
</dbReference>
<sequence length="327" mass="38182">MEKYPITARSLERYYHIDGDQFERQYKEYLSDYRMWDQLSHAENWLLFPENLGPYLSIDETSLSNGELYTIIINREAHGGKGAIVAIVKGTKADDVIAVVEQIPEEALQMVQEVTLDLSESMRKIVRRCFTSAIRVIDRFHIQKLACDAVQEIRIGHRWEAIQEETDARQEAKGLKKKYVSPTFENGDTRKELLARSRYLLFRSAEKWTESQKRRAAILFREYPDIKRAYSLSHSLRMIFNKRSIKAGARTNLAKWYQEVEQSGFDSFNTIAATLYDRSEEILNFYINRASNAAAESFNAKIKQFRAQLRGVIDIPFFLYRLTKIYA</sequence>
<dbReference type="PANTHER" id="PTHR33498:SF1">
    <property type="entry name" value="TRANSPOSASE FOR INSERTION SEQUENCE ELEMENT IS1557"/>
    <property type="match status" value="1"/>
</dbReference>
<organism evidence="2 3">
    <name type="scientific">Bacteroides caecimuris</name>
    <dbReference type="NCBI Taxonomy" id="1796613"/>
    <lineage>
        <taxon>Bacteria</taxon>
        <taxon>Pseudomonadati</taxon>
        <taxon>Bacteroidota</taxon>
        <taxon>Bacteroidia</taxon>
        <taxon>Bacteroidales</taxon>
        <taxon>Bacteroidaceae</taxon>
        <taxon>Bacteroides</taxon>
    </lineage>
</organism>
<dbReference type="Pfam" id="PF01610">
    <property type="entry name" value="DDE_Tnp_ISL3"/>
    <property type="match status" value="1"/>
</dbReference>
<evidence type="ECO:0000313" key="2">
    <source>
        <dbReference type="EMBL" id="ANU57619.1"/>
    </source>
</evidence>
<name>A0A1C7GZD2_9BACE</name>